<dbReference type="NCBIfam" id="NF047719">
    <property type="entry name" value="SCO6745_fam_HTH"/>
    <property type="match status" value="1"/>
</dbReference>
<dbReference type="OrthoDB" id="157052at2"/>
<sequence>MTDLSSDAASRLARTAYETLEPLHLVAYFNPYLRDEQRALGVRSSAMYVGARGGPLGECHESVVTATFFNFSAETVGPAWQAARERGLGAVMATREKTVARTLHEAISDDQAVQALVDALQPIAEAVPTAGRPLAAAWVAQPWPDDPHLRLWHATTLLRESRGDGHIAVLVESGLTPLEALVFHESAHPDPRARKSTLGRQMSQASRGWSDEQWDATVAQLRDRGLLTADGSTYSPDGVALYDRIEAATDVASAQVWREVPGAANLLASARPLVKQVIDAGIFPWSRKQS</sequence>
<accession>A0A561E109</accession>
<protein>
    <recommendedName>
        <fullName evidence="3">SalK</fullName>
    </recommendedName>
</protein>
<dbReference type="Proteomes" id="UP000318297">
    <property type="component" value="Unassembled WGS sequence"/>
</dbReference>
<dbReference type="Pfam" id="PF21863">
    <property type="entry name" value="HTH_67"/>
    <property type="match status" value="1"/>
</dbReference>
<dbReference type="AlphaFoldDB" id="A0A561E109"/>
<proteinExistence type="predicted"/>
<organism evidence="1 2">
    <name type="scientific">Rudaeicoccus suwonensis</name>
    <dbReference type="NCBI Taxonomy" id="657409"/>
    <lineage>
        <taxon>Bacteria</taxon>
        <taxon>Bacillati</taxon>
        <taxon>Actinomycetota</taxon>
        <taxon>Actinomycetes</taxon>
        <taxon>Micrococcales</taxon>
        <taxon>Dermacoccaceae</taxon>
        <taxon>Rudaeicoccus</taxon>
    </lineage>
</organism>
<reference evidence="1 2" key="1">
    <citation type="submission" date="2019-06" db="EMBL/GenBank/DDBJ databases">
        <title>Sequencing the genomes of 1000 actinobacteria strains.</title>
        <authorList>
            <person name="Klenk H.-P."/>
        </authorList>
    </citation>
    <scope>NUCLEOTIDE SEQUENCE [LARGE SCALE GENOMIC DNA]</scope>
    <source>
        <strain evidence="1 2">DSM 19560</strain>
    </source>
</reference>
<dbReference type="EMBL" id="VIVQ01000003">
    <property type="protein sequence ID" value="TWE09272.1"/>
    <property type="molecule type" value="Genomic_DNA"/>
</dbReference>
<dbReference type="InterPro" id="IPR054058">
    <property type="entry name" value="HTH_67"/>
</dbReference>
<evidence type="ECO:0000313" key="2">
    <source>
        <dbReference type="Proteomes" id="UP000318297"/>
    </source>
</evidence>
<keyword evidence="2" id="KW-1185">Reference proteome</keyword>
<evidence type="ECO:0008006" key="3">
    <source>
        <dbReference type="Google" id="ProtNLM"/>
    </source>
</evidence>
<gene>
    <name evidence="1" type="ORF">BKA23_2972</name>
</gene>
<evidence type="ECO:0000313" key="1">
    <source>
        <dbReference type="EMBL" id="TWE09272.1"/>
    </source>
</evidence>
<comment type="caution">
    <text evidence="1">The sequence shown here is derived from an EMBL/GenBank/DDBJ whole genome shotgun (WGS) entry which is preliminary data.</text>
</comment>
<dbReference type="RefSeq" id="WP_145229804.1">
    <property type="nucleotide sequence ID" value="NZ_VIVQ01000003.1"/>
</dbReference>
<name>A0A561E109_9MICO</name>